<keyword evidence="1" id="KW-0812">Transmembrane</keyword>
<proteinExistence type="predicted"/>
<keyword evidence="3" id="KW-1185">Reference proteome</keyword>
<dbReference type="Proteomes" id="UP000078492">
    <property type="component" value="Unassembled WGS sequence"/>
</dbReference>
<dbReference type="EMBL" id="KQ979824">
    <property type="protein sequence ID" value="KYN18907.1"/>
    <property type="molecule type" value="Genomic_DNA"/>
</dbReference>
<gene>
    <name evidence="2" type="ORF">ALC57_08750</name>
</gene>
<protein>
    <submittedName>
        <fullName evidence="2">Uncharacterized protein</fullName>
    </submittedName>
</protein>
<organism evidence="2 3">
    <name type="scientific">Trachymyrmex cornetzi</name>
    <dbReference type="NCBI Taxonomy" id="471704"/>
    <lineage>
        <taxon>Eukaryota</taxon>
        <taxon>Metazoa</taxon>
        <taxon>Ecdysozoa</taxon>
        <taxon>Arthropoda</taxon>
        <taxon>Hexapoda</taxon>
        <taxon>Insecta</taxon>
        <taxon>Pterygota</taxon>
        <taxon>Neoptera</taxon>
        <taxon>Endopterygota</taxon>
        <taxon>Hymenoptera</taxon>
        <taxon>Apocrita</taxon>
        <taxon>Aculeata</taxon>
        <taxon>Formicoidea</taxon>
        <taxon>Formicidae</taxon>
        <taxon>Myrmicinae</taxon>
        <taxon>Trachymyrmex</taxon>
    </lineage>
</organism>
<feature type="transmembrane region" description="Helical" evidence="1">
    <location>
        <begin position="64"/>
        <end position="84"/>
    </location>
</feature>
<evidence type="ECO:0000313" key="2">
    <source>
        <dbReference type="EMBL" id="KYN18907.1"/>
    </source>
</evidence>
<evidence type="ECO:0000313" key="3">
    <source>
        <dbReference type="Proteomes" id="UP000078492"/>
    </source>
</evidence>
<reference evidence="2 3" key="1">
    <citation type="submission" date="2015-09" db="EMBL/GenBank/DDBJ databases">
        <title>Trachymyrmex cornetzi WGS genome.</title>
        <authorList>
            <person name="Nygaard S."/>
            <person name="Hu H."/>
            <person name="Boomsma J."/>
            <person name="Zhang G."/>
        </authorList>
    </citation>
    <scope>NUCLEOTIDE SEQUENCE [LARGE SCALE GENOMIC DNA]</scope>
    <source>
        <strain evidence="2">Tcor2-1</strain>
        <tissue evidence="2">Whole body</tissue>
    </source>
</reference>
<keyword evidence="1" id="KW-1133">Transmembrane helix</keyword>
<sequence length="120" mass="14347">IFLRMLTYAYSIYALHHNTSTGRTDDHGHFIQYQRDIDLFYLERQSESIESFLEFIRSMTQITIIIRLFLNVFIVVISSVFLTLNGLSVQVFSYKKFGSRPKCMLINTKYFVRFYVFEQD</sequence>
<feature type="non-terminal residue" evidence="2">
    <location>
        <position position="1"/>
    </location>
</feature>
<accession>A0A195E1U7</accession>
<keyword evidence="1" id="KW-0472">Membrane</keyword>
<name>A0A195E1U7_9HYME</name>
<dbReference type="AlphaFoldDB" id="A0A195E1U7"/>
<evidence type="ECO:0000256" key="1">
    <source>
        <dbReference type="SAM" id="Phobius"/>
    </source>
</evidence>